<evidence type="ECO:0000256" key="1">
    <source>
        <dbReference type="ARBA" id="ARBA00005171"/>
    </source>
</evidence>
<proteinExistence type="inferred from homology"/>
<dbReference type="InterPro" id="IPR029062">
    <property type="entry name" value="Class_I_gatase-like"/>
</dbReference>
<dbReference type="GO" id="GO:0005524">
    <property type="term" value="F:ATP binding"/>
    <property type="evidence" value="ECO:0007669"/>
    <property type="project" value="UniProtKB-KW"/>
</dbReference>
<keyword evidence="7 11" id="KW-0315">Glutamine amidotransferase</keyword>
<dbReference type="SUPFAM" id="SSF52317">
    <property type="entry name" value="Class I glutamine amidotransferase-like"/>
    <property type="match status" value="1"/>
</dbReference>
<dbReference type="PANTHER" id="PTHR11550:SF0">
    <property type="entry name" value="CTP SYNTHASE-RELATED"/>
    <property type="match status" value="1"/>
</dbReference>
<name>A0A2S6GZU1_9GAMM</name>
<evidence type="ECO:0000256" key="2">
    <source>
        <dbReference type="ARBA" id="ARBA00007533"/>
    </source>
</evidence>
<dbReference type="GO" id="GO:0005829">
    <property type="term" value="C:cytosol"/>
    <property type="evidence" value="ECO:0007669"/>
    <property type="project" value="TreeGrafter"/>
</dbReference>
<dbReference type="InterPro" id="IPR004468">
    <property type="entry name" value="CTP_synthase"/>
</dbReference>
<evidence type="ECO:0000256" key="3">
    <source>
        <dbReference type="ARBA" id="ARBA00012291"/>
    </source>
</evidence>
<sequence>MIKAIALLGEYTPTFPPHISTDAAIRHARNLLNVEVAVDWVSTEDISPTLFEQYSGIWVAPGSPYKSMELTLWAIRYARENKIPCFGTCGGFQHMVIEYARNVLGFKDAQHAEYDPYASSLFISQLACSLAGREMQLNFAPDSQVAAIYGSLSAKEHYYCNFGVNPDCIDELKQGPLNVSGADAEGEIRVIEHPDHPFFIGTLFVPQARSAPEGPHPLVTAFLEAVVRS</sequence>
<dbReference type="AlphaFoldDB" id="A0A2S6GZU1"/>
<keyword evidence="12" id="KW-1185">Reference proteome</keyword>
<dbReference type="GO" id="GO:0019856">
    <property type="term" value="P:pyrimidine nucleobase biosynthetic process"/>
    <property type="evidence" value="ECO:0007669"/>
    <property type="project" value="TreeGrafter"/>
</dbReference>
<dbReference type="GO" id="GO:0044210">
    <property type="term" value="P:'de novo' CTP biosynthetic process"/>
    <property type="evidence" value="ECO:0007669"/>
    <property type="project" value="UniProtKB-UniPathway"/>
</dbReference>
<dbReference type="EMBL" id="PTIY01000008">
    <property type="protein sequence ID" value="PPK70677.1"/>
    <property type="molecule type" value="Genomic_DNA"/>
</dbReference>
<feature type="domain" description="Glutamine amidotransferase" evidence="10">
    <location>
        <begin position="23"/>
        <end position="224"/>
    </location>
</feature>
<dbReference type="Proteomes" id="UP000238071">
    <property type="component" value="Unassembled WGS sequence"/>
</dbReference>
<comment type="pathway">
    <text evidence="1">Pyrimidine metabolism; CTP biosynthesis via de novo pathway; CTP from UDP: step 2/2.</text>
</comment>
<evidence type="ECO:0000256" key="6">
    <source>
        <dbReference type="ARBA" id="ARBA00022840"/>
    </source>
</evidence>
<dbReference type="NCBIfam" id="NF004836">
    <property type="entry name" value="PRK06186.1"/>
    <property type="match status" value="1"/>
</dbReference>
<dbReference type="GO" id="GO:0042802">
    <property type="term" value="F:identical protein binding"/>
    <property type="evidence" value="ECO:0007669"/>
    <property type="project" value="TreeGrafter"/>
</dbReference>
<dbReference type="GO" id="GO:0016740">
    <property type="term" value="F:transferase activity"/>
    <property type="evidence" value="ECO:0007669"/>
    <property type="project" value="UniProtKB-KW"/>
</dbReference>
<protein>
    <recommendedName>
        <fullName evidence="3">CTP synthase (glutamine hydrolyzing)</fullName>
        <ecNumber evidence="3">6.3.4.2</ecNumber>
    </recommendedName>
</protein>
<evidence type="ECO:0000256" key="9">
    <source>
        <dbReference type="ARBA" id="ARBA00047781"/>
    </source>
</evidence>
<comment type="catalytic activity">
    <reaction evidence="9">
        <text>UTP + L-glutamine + ATP + H2O = CTP + L-glutamate + ADP + phosphate + 2 H(+)</text>
        <dbReference type="Rhea" id="RHEA:26426"/>
        <dbReference type="ChEBI" id="CHEBI:15377"/>
        <dbReference type="ChEBI" id="CHEBI:15378"/>
        <dbReference type="ChEBI" id="CHEBI:29985"/>
        <dbReference type="ChEBI" id="CHEBI:30616"/>
        <dbReference type="ChEBI" id="CHEBI:37563"/>
        <dbReference type="ChEBI" id="CHEBI:43474"/>
        <dbReference type="ChEBI" id="CHEBI:46398"/>
        <dbReference type="ChEBI" id="CHEBI:58359"/>
        <dbReference type="ChEBI" id="CHEBI:456216"/>
        <dbReference type="EC" id="6.3.4.2"/>
    </reaction>
</comment>
<evidence type="ECO:0000313" key="12">
    <source>
        <dbReference type="Proteomes" id="UP000238071"/>
    </source>
</evidence>
<gene>
    <name evidence="11" type="ORF">B0F88_10832</name>
</gene>
<dbReference type="EC" id="6.3.4.2" evidence="3"/>
<dbReference type="RefSeq" id="WP_104423951.1">
    <property type="nucleotide sequence ID" value="NZ_PTIY01000008.1"/>
</dbReference>
<evidence type="ECO:0000259" key="10">
    <source>
        <dbReference type="Pfam" id="PF00117"/>
    </source>
</evidence>
<keyword evidence="4" id="KW-0436">Ligase</keyword>
<reference evidence="11 12" key="1">
    <citation type="submission" date="2018-02" db="EMBL/GenBank/DDBJ databases">
        <title>Subsurface microbial communities from deep shales in Ohio and West Virginia, USA.</title>
        <authorList>
            <person name="Wrighton K."/>
        </authorList>
    </citation>
    <scope>NUCLEOTIDE SEQUENCE [LARGE SCALE GENOMIC DNA]</scope>
    <source>
        <strain evidence="11 12">OWC-G53F</strain>
    </source>
</reference>
<keyword evidence="5" id="KW-0547">Nucleotide-binding</keyword>
<evidence type="ECO:0000256" key="7">
    <source>
        <dbReference type="ARBA" id="ARBA00022962"/>
    </source>
</evidence>
<keyword evidence="8" id="KW-0665">Pyrimidine biosynthesis</keyword>
<comment type="caution">
    <text evidence="11">The sequence shown here is derived from an EMBL/GenBank/DDBJ whole genome shotgun (WGS) entry which is preliminary data.</text>
</comment>
<keyword evidence="11" id="KW-0808">Transferase</keyword>
<dbReference type="Gene3D" id="3.40.50.880">
    <property type="match status" value="1"/>
</dbReference>
<dbReference type="OrthoDB" id="3286005at2"/>
<keyword evidence="6" id="KW-0067">ATP-binding</keyword>
<accession>A0A2S6GZU1</accession>
<evidence type="ECO:0000313" key="11">
    <source>
        <dbReference type="EMBL" id="PPK70677.1"/>
    </source>
</evidence>
<dbReference type="GO" id="GO:0003883">
    <property type="term" value="F:CTP synthase activity"/>
    <property type="evidence" value="ECO:0007669"/>
    <property type="project" value="UniProtKB-EC"/>
</dbReference>
<evidence type="ECO:0000256" key="8">
    <source>
        <dbReference type="ARBA" id="ARBA00022975"/>
    </source>
</evidence>
<organism evidence="11 12">
    <name type="scientific">Methylobacter tundripaludum</name>
    <dbReference type="NCBI Taxonomy" id="173365"/>
    <lineage>
        <taxon>Bacteria</taxon>
        <taxon>Pseudomonadati</taxon>
        <taxon>Pseudomonadota</taxon>
        <taxon>Gammaproteobacteria</taxon>
        <taxon>Methylococcales</taxon>
        <taxon>Methylococcaceae</taxon>
        <taxon>Methylobacter</taxon>
    </lineage>
</organism>
<dbReference type="Pfam" id="PF00117">
    <property type="entry name" value="GATase"/>
    <property type="match status" value="1"/>
</dbReference>
<dbReference type="InterPro" id="IPR017926">
    <property type="entry name" value="GATASE"/>
</dbReference>
<evidence type="ECO:0000256" key="5">
    <source>
        <dbReference type="ARBA" id="ARBA00022741"/>
    </source>
</evidence>
<evidence type="ECO:0000256" key="4">
    <source>
        <dbReference type="ARBA" id="ARBA00022598"/>
    </source>
</evidence>
<dbReference type="UniPathway" id="UPA00159">
    <property type="reaction ID" value="UER00277"/>
</dbReference>
<comment type="similarity">
    <text evidence="2">Belongs to the CTP synthase family.</text>
</comment>
<dbReference type="PANTHER" id="PTHR11550">
    <property type="entry name" value="CTP SYNTHASE"/>
    <property type="match status" value="1"/>
</dbReference>